<accession>A0AAU8JQ35</accession>
<reference evidence="1" key="1">
    <citation type="journal article" date="2024" name="Viruses">
        <title>Diversity of Picorna-Like Viruses in the Teltow Canal, Berlin, Germany.</title>
        <authorList>
            <person name="Zell R."/>
            <person name="Groth M."/>
            <person name="Selinka L."/>
            <person name="Selinka H.-C."/>
        </authorList>
    </citation>
    <scope>NUCLEOTIDE SEQUENCE</scope>
    <source>
        <strain evidence="1">TC-ChiPV-4 MR233-17E/148</strain>
    </source>
</reference>
<dbReference type="EMBL" id="PP872550">
    <property type="protein sequence ID" value="XCM67664.1"/>
    <property type="molecule type" value="Genomic_RNA"/>
</dbReference>
<sequence>MDLIVGESNPPNTSALKSIGRFPKLELREIGPSDFQNFTYTGINVRIPVPMYKVSSEAVFGINIDGFIPPLVSKESSNLFRNLFPVQPTVYSASLNGFEINWEYSTLPALVNYYSHRHIEGDVGIALRITSNTAQSGNLLISQASGVSRWFYSKNDTYSGLRFLQDSMSPIDYAPNGFVVLDLSLNRHVAIVPCRRDNTLRTDLAKKLKFVSGNLTKNLSYFPPANQFLEDWLLFAPQTDIPHPEASSINIAIYFDWSRVKFFTPMLAIIPLQAKIGFEILHFMATFVDANHFNDYTLWSWSPVHAATIKMFKHLKNVTRFNKPIKVGEHSSTIASTVQRLIQEYEKKNAP</sequence>
<name>A0AAU8JQ35_9VIRU</name>
<evidence type="ECO:0000313" key="1">
    <source>
        <dbReference type="EMBL" id="XCM67664.1"/>
    </source>
</evidence>
<protein>
    <submittedName>
        <fullName evidence="1">Structural protein 3</fullName>
    </submittedName>
</protein>
<organism evidence="1">
    <name type="scientific">Chipolycivirus sp</name>
    <dbReference type="NCBI Taxonomy" id="2809300"/>
    <lineage>
        <taxon>Viruses</taxon>
        <taxon>Riboviria</taxon>
        <taxon>Orthornavirae</taxon>
        <taxon>Pisuviricota</taxon>
        <taxon>Pisoniviricetes</taxon>
        <taxon>Picornavirales</taxon>
        <taxon>Polycipiviridae</taxon>
        <taxon>Chipolycivirus</taxon>
    </lineage>
</organism>
<reference evidence="1" key="2">
    <citation type="submission" date="2024-05" db="EMBL/GenBank/DDBJ databases">
        <authorList>
            <person name="Zell R."/>
            <person name="Groth M."/>
            <person name="Selinka L."/>
            <person name="Selinka H.-C."/>
        </authorList>
    </citation>
    <scope>NUCLEOTIDE SEQUENCE</scope>
    <source>
        <strain evidence="1">TC-ChiPV-4 MR233-17E/148</strain>
    </source>
</reference>
<proteinExistence type="predicted"/>